<evidence type="ECO:0008006" key="4">
    <source>
        <dbReference type="Google" id="ProtNLM"/>
    </source>
</evidence>
<proteinExistence type="predicted"/>
<feature type="chain" id="PRO_5032470986" description="YD repeat-containing protein" evidence="1">
    <location>
        <begin position="22"/>
        <end position="95"/>
    </location>
</feature>
<keyword evidence="1" id="KW-0732">Signal</keyword>
<keyword evidence="3" id="KW-1185">Reference proteome</keyword>
<name>A0A839GF38_9BACT</name>
<comment type="caution">
    <text evidence="2">The sequence shown here is derived from an EMBL/GenBank/DDBJ whole genome shotgun (WGS) entry which is preliminary data.</text>
</comment>
<feature type="signal peptide" evidence="1">
    <location>
        <begin position="1"/>
        <end position="21"/>
    </location>
</feature>
<evidence type="ECO:0000256" key="1">
    <source>
        <dbReference type="SAM" id="SignalP"/>
    </source>
</evidence>
<dbReference type="Proteomes" id="UP000563094">
    <property type="component" value="Unassembled WGS sequence"/>
</dbReference>
<accession>A0A839GF38</accession>
<sequence length="95" mass="10538">MKATLLFCLCLLVAVAPKVQAQPGSPQKTNAVHRLAQLVDSFDKIQYRHLFTYDRQGRPATHQLDYSKDGKLVSTGILNYAYDPATGKLLSKTSD</sequence>
<dbReference type="EMBL" id="JACJIQ010000012">
    <property type="protein sequence ID" value="MBA9078244.1"/>
    <property type="molecule type" value="Genomic_DNA"/>
</dbReference>
<organism evidence="2 3">
    <name type="scientific">Rufibacter quisquiliarum</name>
    <dbReference type="NCBI Taxonomy" id="1549639"/>
    <lineage>
        <taxon>Bacteria</taxon>
        <taxon>Pseudomonadati</taxon>
        <taxon>Bacteroidota</taxon>
        <taxon>Cytophagia</taxon>
        <taxon>Cytophagales</taxon>
        <taxon>Hymenobacteraceae</taxon>
        <taxon>Rufibacter</taxon>
    </lineage>
</organism>
<dbReference type="AlphaFoldDB" id="A0A839GF38"/>
<evidence type="ECO:0000313" key="3">
    <source>
        <dbReference type="Proteomes" id="UP000563094"/>
    </source>
</evidence>
<dbReference type="RefSeq" id="WP_182513516.1">
    <property type="nucleotide sequence ID" value="NZ_JACJIQ010000012.1"/>
</dbReference>
<reference evidence="2 3" key="1">
    <citation type="submission" date="2020-08" db="EMBL/GenBank/DDBJ databases">
        <title>Genomic Encyclopedia of Type Strains, Phase IV (KMG-IV): sequencing the most valuable type-strain genomes for metagenomic binning, comparative biology and taxonomic classification.</title>
        <authorList>
            <person name="Goeker M."/>
        </authorList>
    </citation>
    <scope>NUCLEOTIDE SEQUENCE [LARGE SCALE GENOMIC DNA]</scope>
    <source>
        <strain evidence="2 3">DSM 29854</strain>
    </source>
</reference>
<evidence type="ECO:0000313" key="2">
    <source>
        <dbReference type="EMBL" id="MBA9078244.1"/>
    </source>
</evidence>
<gene>
    <name evidence="2" type="ORF">FHS90_002970</name>
</gene>
<protein>
    <recommendedName>
        <fullName evidence="4">YD repeat-containing protein</fullName>
    </recommendedName>
</protein>